<evidence type="ECO:0000256" key="13">
    <source>
        <dbReference type="SAM" id="MobiDB-lite"/>
    </source>
</evidence>
<name>R7H5K1_9BACT</name>
<feature type="domain" description="Histidine kinase" evidence="15">
    <location>
        <begin position="340"/>
        <end position="554"/>
    </location>
</feature>
<evidence type="ECO:0000256" key="4">
    <source>
        <dbReference type="ARBA" id="ARBA00022475"/>
    </source>
</evidence>
<dbReference type="EMBL" id="CBIT010000227">
    <property type="protein sequence ID" value="CDE34233.1"/>
    <property type="molecule type" value="Genomic_DNA"/>
</dbReference>
<dbReference type="SUPFAM" id="SSF55874">
    <property type="entry name" value="ATPase domain of HSP90 chaperone/DNA topoisomerase II/histidine kinase"/>
    <property type="match status" value="1"/>
</dbReference>
<dbReference type="PROSITE" id="PS50109">
    <property type="entry name" value="HIS_KIN"/>
    <property type="match status" value="1"/>
</dbReference>
<feature type="region of interest" description="Disordered" evidence="13">
    <location>
        <begin position="849"/>
        <end position="893"/>
    </location>
</feature>
<keyword evidence="6" id="KW-0808">Transferase</keyword>
<dbReference type="InterPro" id="IPR003661">
    <property type="entry name" value="HisK_dim/P_dom"/>
</dbReference>
<dbReference type="Pfam" id="PF02518">
    <property type="entry name" value="HATPase_c"/>
    <property type="match status" value="1"/>
</dbReference>
<gene>
    <name evidence="17" type="ORF">BN741_01974</name>
</gene>
<accession>R7H5K1</accession>
<evidence type="ECO:0000313" key="17">
    <source>
        <dbReference type="EMBL" id="CDE34233.1"/>
    </source>
</evidence>
<keyword evidence="10" id="KW-0902">Two-component regulatory system</keyword>
<evidence type="ECO:0000259" key="16">
    <source>
        <dbReference type="PROSITE" id="PS50110"/>
    </source>
</evidence>
<organism evidence="17 18">
    <name type="scientific">Leyella stercorea CAG:629</name>
    <dbReference type="NCBI Taxonomy" id="1263103"/>
    <lineage>
        <taxon>Bacteria</taxon>
        <taxon>Pseudomonadati</taxon>
        <taxon>Bacteroidota</taxon>
        <taxon>Bacteroidia</taxon>
        <taxon>Bacteroidales</taxon>
        <taxon>Prevotellaceae</taxon>
        <taxon>Leyella</taxon>
    </lineage>
</organism>
<feature type="domain" description="Response regulatory" evidence="16">
    <location>
        <begin position="612"/>
        <end position="734"/>
    </location>
</feature>
<keyword evidence="14" id="KW-1133">Transmembrane helix</keyword>
<dbReference type="EC" id="2.7.13.3" evidence="3"/>
<dbReference type="InterPro" id="IPR001789">
    <property type="entry name" value="Sig_transdc_resp-reg_receiver"/>
</dbReference>
<dbReference type="CDD" id="cd17546">
    <property type="entry name" value="REC_hyHK_CKI1_RcsC-like"/>
    <property type="match status" value="1"/>
</dbReference>
<dbReference type="GO" id="GO:0009927">
    <property type="term" value="F:histidine phosphotransfer kinase activity"/>
    <property type="evidence" value="ECO:0007669"/>
    <property type="project" value="TreeGrafter"/>
</dbReference>
<dbReference type="InterPro" id="IPR036890">
    <property type="entry name" value="HATPase_C_sf"/>
</dbReference>
<dbReference type="SMART" id="SM00388">
    <property type="entry name" value="HisKA"/>
    <property type="match status" value="1"/>
</dbReference>
<evidence type="ECO:0000256" key="14">
    <source>
        <dbReference type="SAM" id="Phobius"/>
    </source>
</evidence>
<dbReference type="InterPro" id="IPR003594">
    <property type="entry name" value="HATPase_dom"/>
</dbReference>
<dbReference type="AlphaFoldDB" id="R7H5K1"/>
<protein>
    <recommendedName>
        <fullName evidence="3">histidine kinase</fullName>
        <ecNumber evidence="3">2.7.13.3</ecNumber>
    </recommendedName>
</protein>
<dbReference type="CDD" id="cd00082">
    <property type="entry name" value="HisKA"/>
    <property type="match status" value="1"/>
</dbReference>
<dbReference type="SUPFAM" id="SSF47384">
    <property type="entry name" value="Homodimeric domain of signal transducing histidine kinase"/>
    <property type="match status" value="1"/>
</dbReference>
<dbReference type="PANTHER" id="PTHR43047:SF72">
    <property type="entry name" value="OSMOSENSING HISTIDINE PROTEIN KINASE SLN1"/>
    <property type="match status" value="1"/>
</dbReference>
<evidence type="ECO:0000256" key="11">
    <source>
        <dbReference type="ARBA" id="ARBA00023136"/>
    </source>
</evidence>
<dbReference type="PRINTS" id="PR00344">
    <property type="entry name" value="BCTRLSENSOR"/>
</dbReference>
<keyword evidence="7" id="KW-0547">Nucleotide-binding</keyword>
<dbReference type="Proteomes" id="UP000018072">
    <property type="component" value="Unassembled WGS sequence"/>
</dbReference>
<evidence type="ECO:0000256" key="10">
    <source>
        <dbReference type="ARBA" id="ARBA00023012"/>
    </source>
</evidence>
<dbReference type="Pfam" id="PF00072">
    <property type="entry name" value="Response_reg"/>
    <property type="match status" value="1"/>
</dbReference>
<reference evidence="17" key="1">
    <citation type="submission" date="2012-11" db="EMBL/GenBank/DDBJ databases">
        <title>Dependencies among metagenomic species, viruses, plasmids and units of genetic variation.</title>
        <authorList>
            <person name="Nielsen H.B."/>
            <person name="Almeida M."/>
            <person name="Juncker A.S."/>
            <person name="Rasmussen S."/>
            <person name="Li J."/>
            <person name="Sunagawa S."/>
            <person name="Plichta D."/>
            <person name="Gautier L."/>
            <person name="Le Chatelier E."/>
            <person name="Peletier E."/>
            <person name="Bonde I."/>
            <person name="Nielsen T."/>
            <person name="Manichanh C."/>
            <person name="Arumugam M."/>
            <person name="Batto J."/>
            <person name="Santos M.B.Q.D."/>
            <person name="Blom N."/>
            <person name="Borruel N."/>
            <person name="Burgdorf K.S."/>
            <person name="Boumezbeur F."/>
            <person name="Casellas F."/>
            <person name="Dore J."/>
            <person name="Guarner F."/>
            <person name="Hansen T."/>
            <person name="Hildebrand F."/>
            <person name="Kaas R.S."/>
            <person name="Kennedy S."/>
            <person name="Kristiansen K."/>
            <person name="Kultima J.R."/>
            <person name="Leonard P."/>
            <person name="Levenez F."/>
            <person name="Lund O."/>
            <person name="Moumen B."/>
            <person name="Le Paslier D."/>
            <person name="Pons N."/>
            <person name="Pedersen O."/>
            <person name="Prifti E."/>
            <person name="Qin J."/>
            <person name="Raes J."/>
            <person name="Tap J."/>
            <person name="Tims S."/>
            <person name="Ussery D.W."/>
            <person name="Yamada T."/>
            <person name="MetaHit consortium"/>
            <person name="Renault P."/>
            <person name="Sicheritz-Ponten T."/>
            <person name="Bork P."/>
            <person name="Wang J."/>
            <person name="Brunak S."/>
            <person name="Ehrlich S.D."/>
        </authorList>
    </citation>
    <scope>NUCLEOTIDE SEQUENCE [LARGE SCALE GENOMIC DNA]</scope>
</reference>
<dbReference type="GO" id="GO:0005886">
    <property type="term" value="C:plasma membrane"/>
    <property type="evidence" value="ECO:0007669"/>
    <property type="project" value="UniProtKB-SubCell"/>
</dbReference>
<dbReference type="Gene3D" id="3.30.565.10">
    <property type="entry name" value="Histidine kinase-like ATPase, C-terminal domain"/>
    <property type="match status" value="1"/>
</dbReference>
<feature type="region of interest" description="Disordered" evidence="13">
    <location>
        <begin position="580"/>
        <end position="608"/>
    </location>
</feature>
<dbReference type="FunFam" id="3.30.565.10:FF:000023">
    <property type="entry name" value="PAS domain-containing sensor histidine kinase"/>
    <property type="match status" value="1"/>
</dbReference>
<keyword evidence="9" id="KW-0067">ATP-binding</keyword>
<dbReference type="PANTHER" id="PTHR43047">
    <property type="entry name" value="TWO-COMPONENT HISTIDINE PROTEIN KINASE"/>
    <property type="match status" value="1"/>
</dbReference>
<dbReference type="InterPro" id="IPR036097">
    <property type="entry name" value="HisK_dim/P_sf"/>
</dbReference>
<dbReference type="InterPro" id="IPR005467">
    <property type="entry name" value="His_kinase_dom"/>
</dbReference>
<dbReference type="SUPFAM" id="SSF52172">
    <property type="entry name" value="CheY-like"/>
    <property type="match status" value="1"/>
</dbReference>
<dbReference type="Pfam" id="PF00512">
    <property type="entry name" value="HisKA"/>
    <property type="match status" value="1"/>
</dbReference>
<keyword evidence="8 17" id="KW-0418">Kinase</keyword>
<comment type="caution">
    <text evidence="17">The sequence shown here is derived from an EMBL/GenBank/DDBJ whole genome shotgun (WGS) entry which is preliminary data.</text>
</comment>
<dbReference type="CDD" id="cd16922">
    <property type="entry name" value="HATPase_EvgS-ArcB-TorS-like"/>
    <property type="match status" value="1"/>
</dbReference>
<keyword evidence="4" id="KW-1003">Cell membrane</keyword>
<evidence type="ECO:0000256" key="5">
    <source>
        <dbReference type="ARBA" id="ARBA00022553"/>
    </source>
</evidence>
<dbReference type="PROSITE" id="PS50110">
    <property type="entry name" value="RESPONSE_REGULATORY"/>
    <property type="match status" value="1"/>
</dbReference>
<dbReference type="GO" id="GO:0005524">
    <property type="term" value="F:ATP binding"/>
    <property type="evidence" value="ECO:0007669"/>
    <property type="project" value="UniProtKB-KW"/>
</dbReference>
<dbReference type="Gene3D" id="3.40.50.2300">
    <property type="match status" value="1"/>
</dbReference>
<comment type="subcellular location">
    <subcellularLocation>
        <location evidence="2">Cell membrane</location>
    </subcellularLocation>
</comment>
<comment type="catalytic activity">
    <reaction evidence="1">
        <text>ATP + protein L-histidine = ADP + protein N-phospho-L-histidine.</text>
        <dbReference type="EC" id="2.7.13.3"/>
    </reaction>
</comment>
<feature type="transmembrane region" description="Helical" evidence="14">
    <location>
        <begin position="284"/>
        <end position="307"/>
    </location>
</feature>
<proteinExistence type="predicted"/>
<feature type="compositionally biased region" description="Low complexity" evidence="13">
    <location>
        <begin position="857"/>
        <end position="875"/>
    </location>
</feature>
<keyword evidence="11 14" id="KW-0472">Membrane</keyword>
<evidence type="ECO:0000259" key="15">
    <source>
        <dbReference type="PROSITE" id="PS50109"/>
    </source>
</evidence>
<sequence>MFSTRIKILVGYALLAVVLVSATWMVYDNTRSLSAVNEASERLMARRDIVDSLVFTMLETANAERSVLLGDAGKWQRFDEALSSSAANAMRLRPLLMDTLKQQRLDSLITLLKAKRENTLLVMKELNNDCRDIYYNNKLEALHSGRDSIVISPQTKERHEQHETVYEVVKTKRGFFRRLGDAFRKQHTDTVSTTRLTHQPSTATINHRLNIADSVANVLAEIHSEQQRANDRKQDAISSRNRQLQRVSIQLTKRTWLLIEDIQSDEHNALQRVVGKAMSSRRAMIVRIAVLGLLAILSAAILVVYILRDIKRERRDRQRIIEAKAETERIMQQRERLLLTITHDIKAPAASIAGFIDLLSEYVDQPKAVGYLQNISGSAKHLLQLVSALLDYHKLESGKAERHEVSFAPAVLISECVAQMQPLAMEKKLKLATDVQVTESMLCRSDAFRIKQIVNNLVGNAIKYTDKGKVRVGVSIANRQLSISVKDTGCGMTPDELQTVFNAFTRLPGAQGKEGVGLGLTITREIVTLLGGEINVQSAKGKGSTFTVSLPVKIVTNQGVHQQNKQTQGVHLYQVHQQSNQQVHQQSQPDSLIGALETSAPPKDKSQHPTLSVVIVDDDRLQGQLLTEMLQRIEGISFNTTTTIHASEAIAIATESAPNIVFTDIEMPEMNGSEIMRRIRNNAEVQQRSCTTKFVAMTAHEQSIMPQLRSDGFDACLFKPFSVQTLAATICQLTGVAVRVSENSKLKTAGETENNSKLNIAGETENNSTFNTQHSKLRTALLPFTDGDPEAERQIIGDIRKSIEEYLEMIGDGSDPERIAKAVHKAMPLLEMLEPGKNEWLAPLQGVHQQSKQTKGVHLSQVHQQSNQQVHQQSQPDSLVGALETSAPPNDQERERLTKQLIEKLKNILCNIY</sequence>
<dbReference type="SMART" id="SM00448">
    <property type="entry name" value="REC"/>
    <property type="match status" value="1"/>
</dbReference>
<evidence type="ECO:0000256" key="1">
    <source>
        <dbReference type="ARBA" id="ARBA00000085"/>
    </source>
</evidence>
<dbReference type="STRING" id="1263103.BN741_01974"/>
<dbReference type="SMART" id="SM00387">
    <property type="entry name" value="HATPase_c"/>
    <property type="match status" value="1"/>
</dbReference>
<dbReference type="InterPro" id="IPR011006">
    <property type="entry name" value="CheY-like_superfamily"/>
</dbReference>
<evidence type="ECO:0000256" key="8">
    <source>
        <dbReference type="ARBA" id="ARBA00022777"/>
    </source>
</evidence>
<evidence type="ECO:0000313" key="18">
    <source>
        <dbReference type="Proteomes" id="UP000018072"/>
    </source>
</evidence>
<keyword evidence="14" id="KW-0812">Transmembrane</keyword>
<dbReference type="RefSeq" id="WP_022431063.1">
    <property type="nucleotide sequence ID" value="NZ_FR899311.1"/>
</dbReference>
<evidence type="ECO:0000256" key="6">
    <source>
        <dbReference type="ARBA" id="ARBA00022679"/>
    </source>
</evidence>
<evidence type="ECO:0000256" key="7">
    <source>
        <dbReference type="ARBA" id="ARBA00022741"/>
    </source>
</evidence>
<keyword evidence="5 12" id="KW-0597">Phosphoprotein</keyword>
<evidence type="ECO:0000256" key="3">
    <source>
        <dbReference type="ARBA" id="ARBA00012438"/>
    </source>
</evidence>
<evidence type="ECO:0000256" key="9">
    <source>
        <dbReference type="ARBA" id="ARBA00022840"/>
    </source>
</evidence>
<dbReference type="InterPro" id="IPR004358">
    <property type="entry name" value="Sig_transdc_His_kin-like_C"/>
</dbReference>
<dbReference type="Gene3D" id="1.10.287.130">
    <property type="match status" value="1"/>
</dbReference>
<dbReference type="GO" id="GO:0000155">
    <property type="term" value="F:phosphorelay sensor kinase activity"/>
    <property type="evidence" value="ECO:0007669"/>
    <property type="project" value="InterPro"/>
</dbReference>
<evidence type="ECO:0000256" key="12">
    <source>
        <dbReference type="PROSITE-ProRule" id="PRU00169"/>
    </source>
</evidence>
<evidence type="ECO:0000256" key="2">
    <source>
        <dbReference type="ARBA" id="ARBA00004236"/>
    </source>
</evidence>
<feature type="modified residue" description="4-aspartylphosphate" evidence="12">
    <location>
        <position position="664"/>
    </location>
</feature>